<dbReference type="EMBL" id="JAZGJQ010000009">
    <property type="protein sequence ID" value="MEE6147883.1"/>
    <property type="molecule type" value="Genomic_DNA"/>
</dbReference>
<name>A0ABU7RBK0_9ACTN</name>
<reference evidence="1 2" key="1">
    <citation type="submission" date="2024-01" db="EMBL/GenBank/DDBJ databases">
        <title>Description of Olsenella sp. nov., isolated from pig feces.</title>
        <authorList>
            <person name="Chang Y.-H."/>
        </authorList>
    </citation>
    <scope>NUCLEOTIDE SEQUENCE [LARGE SCALE GENOMIC DNA]</scope>
    <source>
        <strain evidence="1 2">YH-ols2223</strain>
    </source>
</reference>
<evidence type="ECO:0000313" key="2">
    <source>
        <dbReference type="Proteomes" id="UP001332931"/>
    </source>
</evidence>
<sequence>MEEDVDSADADWERSADSSWERAVEADSLSDLAALVESESELLADVLAARIESFWLSEALATPETDSLALAEASSEAEALSLAAKALAAADSLSDAKALADADSSTAETLWPSLSEPSARASSCPASSLVVVATLAAARLGAASSLGSAMDWESAVSWEALAFEALSAGDWEDRVGSGAAETDSEAVCEADSKLSSSLSTPSVLADSSSFAKTVLPGAARVVPMMVPVAAVNLRSALLRLLPFSSPFLFLRILIAALVSTDLLYPCTV</sequence>
<dbReference type="Proteomes" id="UP001332931">
    <property type="component" value="Unassembled WGS sequence"/>
</dbReference>
<dbReference type="RefSeq" id="WP_330958650.1">
    <property type="nucleotide sequence ID" value="NZ_JAZGJQ010000009.1"/>
</dbReference>
<gene>
    <name evidence="1" type="ORF">VXJ25_07810</name>
</gene>
<keyword evidence="2" id="KW-1185">Reference proteome</keyword>
<accession>A0ABU7RBK0</accession>
<comment type="caution">
    <text evidence="1">The sequence shown here is derived from an EMBL/GenBank/DDBJ whole genome shotgun (WGS) entry which is preliminary data.</text>
</comment>
<proteinExistence type="predicted"/>
<protein>
    <submittedName>
        <fullName evidence="1">Uncharacterized protein</fullName>
    </submittedName>
</protein>
<organism evidence="1 2">
    <name type="scientific">Olsenella absiana</name>
    <dbReference type="NCBI Taxonomy" id="3115222"/>
    <lineage>
        <taxon>Bacteria</taxon>
        <taxon>Bacillati</taxon>
        <taxon>Actinomycetota</taxon>
        <taxon>Coriobacteriia</taxon>
        <taxon>Coriobacteriales</taxon>
        <taxon>Atopobiaceae</taxon>
        <taxon>Olsenella</taxon>
    </lineage>
</organism>
<evidence type="ECO:0000313" key="1">
    <source>
        <dbReference type="EMBL" id="MEE6147883.1"/>
    </source>
</evidence>